<dbReference type="InterPro" id="IPR001128">
    <property type="entry name" value="Cyt_P450"/>
</dbReference>
<protein>
    <submittedName>
        <fullName evidence="6">16568_t:CDS:1</fullName>
    </submittedName>
</protein>
<comment type="cofactor">
    <cofactor evidence="3">
        <name>heme</name>
        <dbReference type="ChEBI" id="CHEBI:30413"/>
    </cofactor>
</comment>
<dbReference type="GO" id="GO:0004497">
    <property type="term" value="F:monooxygenase activity"/>
    <property type="evidence" value="ECO:0007669"/>
    <property type="project" value="UniProtKB-KW"/>
</dbReference>
<name>A0A9N8YVQ5_9GLOM</name>
<keyword evidence="4" id="KW-0503">Monooxygenase</keyword>
<evidence type="ECO:0000256" key="4">
    <source>
        <dbReference type="RuleBase" id="RU000461"/>
    </source>
</evidence>
<keyword evidence="5" id="KW-0812">Transmembrane</keyword>
<feature type="transmembrane region" description="Helical" evidence="5">
    <location>
        <begin position="6"/>
        <end position="31"/>
    </location>
</feature>
<evidence type="ECO:0000313" key="6">
    <source>
        <dbReference type="EMBL" id="CAG8449772.1"/>
    </source>
</evidence>
<dbReference type="PRINTS" id="PR00385">
    <property type="entry name" value="P450"/>
</dbReference>
<organism evidence="6 7">
    <name type="scientific">Funneliformis caledonium</name>
    <dbReference type="NCBI Taxonomy" id="1117310"/>
    <lineage>
        <taxon>Eukaryota</taxon>
        <taxon>Fungi</taxon>
        <taxon>Fungi incertae sedis</taxon>
        <taxon>Mucoromycota</taxon>
        <taxon>Glomeromycotina</taxon>
        <taxon>Glomeromycetes</taxon>
        <taxon>Glomerales</taxon>
        <taxon>Glomeraceae</taxon>
        <taxon>Funneliformis</taxon>
    </lineage>
</organism>
<dbReference type="AlphaFoldDB" id="A0A9N8YVQ5"/>
<dbReference type="CDD" id="cd00302">
    <property type="entry name" value="cytochrome_P450"/>
    <property type="match status" value="1"/>
</dbReference>
<dbReference type="GO" id="GO:0016705">
    <property type="term" value="F:oxidoreductase activity, acting on paired donors, with incorporation or reduction of molecular oxygen"/>
    <property type="evidence" value="ECO:0007669"/>
    <property type="project" value="InterPro"/>
</dbReference>
<gene>
    <name evidence="6" type="ORF">FCALED_LOCUS1149</name>
</gene>
<evidence type="ECO:0000256" key="2">
    <source>
        <dbReference type="ARBA" id="ARBA00023004"/>
    </source>
</evidence>
<dbReference type="Pfam" id="PF00067">
    <property type="entry name" value="p450"/>
    <property type="match status" value="1"/>
</dbReference>
<sequence length="525" mass="61537">MTLTMFLTSLTLATTTNLILIIQLLIITYVARYYYKYFTRQSPLPGPFPLPLVGNLFQVGLNPAKYAMDHHHEFDKMFEIWVGSKRFIFLSHHSLTENIYIPNVNNKFFARIQIPFLENIGLQHGLIFNNNYQIWKRNRKFVVQSLMSPRFLRRFTLLAQSLFNENESFWDKKEYHIDFAKWTKNFTTDITLRTTTRRPSYCLNTFVFGDPTNSEEIKKSIKFIHATQTFFENIMFEIFVPNVLKHYFPGFYHMNKMYIKNMNWLNETISDIIKKRRTEIENYDEVGSDLIDILLTLNTSRDSNGYNEDETPMSDQEVRATIIEVSAAGIDTTANTCCFVVWQLSHHPRVVARFRDEMREILGDDTTRQITYEDLEKFTYLDAIIKESQRTIPVVPLSMRTCVEGSVIGGNSWEPNTVFFIDHEQIHKSPDCWENPDKFIPERFLKGSDHEIVKNSFIPFGGGIRICPGRHMAMVELKTLLILIYRKYDIELVDKVSKKPKVIFIGTKTCTDLKVIARSRNYNNV</sequence>
<comment type="caution">
    <text evidence="6">The sequence shown here is derived from an EMBL/GenBank/DDBJ whole genome shotgun (WGS) entry which is preliminary data.</text>
</comment>
<keyword evidence="1 3" id="KW-0479">Metal-binding</keyword>
<dbReference type="GO" id="GO:0020037">
    <property type="term" value="F:heme binding"/>
    <property type="evidence" value="ECO:0007669"/>
    <property type="project" value="InterPro"/>
</dbReference>
<keyword evidence="4" id="KW-0560">Oxidoreductase</keyword>
<dbReference type="PANTHER" id="PTHR24301:SF2">
    <property type="entry name" value="THROMBOXANE-A SYNTHASE"/>
    <property type="match status" value="1"/>
</dbReference>
<keyword evidence="2 3" id="KW-0408">Iron</keyword>
<dbReference type="EMBL" id="CAJVPQ010000137">
    <property type="protein sequence ID" value="CAG8449772.1"/>
    <property type="molecule type" value="Genomic_DNA"/>
</dbReference>
<dbReference type="InterPro" id="IPR002401">
    <property type="entry name" value="Cyt_P450_E_grp-I"/>
</dbReference>
<dbReference type="PROSITE" id="PS00086">
    <property type="entry name" value="CYTOCHROME_P450"/>
    <property type="match status" value="1"/>
</dbReference>
<keyword evidence="5" id="KW-1133">Transmembrane helix</keyword>
<dbReference type="InterPro" id="IPR017972">
    <property type="entry name" value="Cyt_P450_CS"/>
</dbReference>
<evidence type="ECO:0000256" key="3">
    <source>
        <dbReference type="PIRSR" id="PIRSR602401-1"/>
    </source>
</evidence>
<reference evidence="6" key="1">
    <citation type="submission" date="2021-06" db="EMBL/GenBank/DDBJ databases">
        <authorList>
            <person name="Kallberg Y."/>
            <person name="Tangrot J."/>
            <person name="Rosling A."/>
        </authorList>
    </citation>
    <scope>NUCLEOTIDE SEQUENCE</scope>
    <source>
        <strain evidence="6">UK204</strain>
    </source>
</reference>
<evidence type="ECO:0000256" key="1">
    <source>
        <dbReference type="ARBA" id="ARBA00022723"/>
    </source>
</evidence>
<keyword evidence="3 4" id="KW-0349">Heme</keyword>
<accession>A0A9N8YVQ5</accession>
<feature type="binding site" description="axial binding residue" evidence="3">
    <location>
        <position position="467"/>
    </location>
    <ligand>
        <name>heme</name>
        <dbReference type="ChEBI" id="CHEBI:30413"/>
    </ligand>
    <ligandPart>
        <name>Fe</name>
        <dbReference type="ChEBI" id="CHEBI:18248"/>
    </ligandPart>
</feature>
<dbReference type="OrthoDB" id="1470350at2759"/>
<dbReference type="PRINTS" id="PR00463">
    <property type="entry name" value="EP450I"/>
</dbReference>
<dbReference type="Proteomes" id="UP000789570">
    <property type="component" value="Unassembled WGS sequence"/>
</dbReference>
<proteinExistence type="inferred from homology"/>
<evidence type="ECO:0000256" key="5">
    <source>
        <dbReference type="SAM" id="Phobius"/>
    </source>
</evidence>
<dbReference type="Gene3D" id="1.10.630.10">
    <property type="entry name" value="Cytochrome P450"/>
    <property type="match status" value="1"/>
</dbReference>
<dbReference type="PANTHER" id="PTHR24301">
    <property type="entry name" value="THROMBOXANE-A SYNTHASE"/>
    <property type="match status" value="1"/>
</dbReference>
<comment type="similarity">
    <text evidence="4">Belongs to the cytochrome P450 family.</text>
</comment>
<dbReference type="InterPro" id="IPR036396">
    <property type="entry name" value="Cyt_P450_sf"/>
</dbReference>
<keyword evidence="5" id="KW-0472">Membrane</keyword>
<dbReference type="GO" id="GO:0005506">
    <property type="term" value="F:iron ion binding"/>
    <property type="evidence" value="ECO:0007669"/>
    <property type="project" value="InterPro"/>
</dbReference>
<evidence type="ECO:0000313" key="7">
    <source>
        <dbReference type="Proteomes" id="UP000789570"/>
    </source>
</evidence>
<dbReference type="SUPFAM" id="SSF48264">
    <property type="entry name" value="Cytochrome P450"/>
    <property type="match status" value="1"/>
</dbReference>
<keyword evidence="7" id="KW-1185">Reference proteome</keyword>